<evidence type="ECO:0000313" key="10">
    <source>
        <dbReference type="EMBL" id="MCV7229163.1"/>
    </source>
</evidence>
<dbReference type="PRINTS" id="PR00352">
    <property type="entry name" value="3FE4SFRDOXIN"/>
</dbReference>
<evidence type="ECO:0000256" key="2">
    <source>
        <dbReference type="ARBA" id="ARBA00022448"/>
    </source>
</evidence>
<gene>
    <name evidence="10" type="ORF">H7J73_24435</name>
</gene>
<keyword evidence="7" id="KW-0003">3Fe-4S</keyword>
<accession>A0ABT3CI62</accession>
<keyword evidence="5 8" id="KW-0408">Iron</keyword>
<dbReference type="PROSITE" id="PS51379">
    <property type="entry name" value="4FE4S_FER_2"/>
    <property type="match status" value="1"/>
</dbReference>
<dbReference type="RefSeq" id="WP_264070364.1">
    <property type="nucleotide sequence ID" value="NZ_JACKTY010000040.1"/>
</dbReference>
<organism evidence="10 11">
    <name type="scientific">Mycolicibacterium komossense</name>
    <dbReference type="NCBI Taxonomy" id="1779"/>
    <lineage>
        <taxon>Bacteria</taxon>
        <taxon>Bacillati</taxon>
        <taxon>Actinomycetota</taxon>
        <taxon>Actinomycetes</taxon>
        <taxon>Mycobacteriales</taxon>
        <taxon>Mycobacteriaceae</taxon>
        <taxon>Mycolicibacterium</taxon>
    </lineage>
</organism>
<dbReference type="Pfam" id="PF13459">
    <property type="entry name" value="Fer4_15"/>
    <property type="match status" value="1"/>
</dbReference>
<evidence type="ECO:0000256" key="4">
    <source>
        <dbReference type="ARBA" id="ARBA00022982"/>
    </source>
</evidence>
<evidence type="ECO:0000256" key="6">
    <source>
        <dbReference type="ARBA" id="ARBA00023014"/>
    </source>
</evidence>
<evidence type="ECO:0000256" key="5">
    <source>
        <dbReference type="ARBA" id="ARBA00023004"/>
    </source>
</evidence>
<dbReference type="Proteomes" id="UP001526201">
    <property type="component" value="Unassembled WGS sequence"/>
</dbReference>
<sequence length="62" mass="6567">MKVVIDDDRCGGHGVCVGVCPEVFTLTDDGYAEAITDEIPTDFEGAVREAIGACPEHAIKET</sequence>
<evidence type="ECO:0000256" key="1">
    <source>
        <dbReference type="ARBA" id="ARBA00001927"/>
    </source>
</evidence>
<dbReference type="InterPro" id="IPR017896">
    <property type="entry name" value="4Fe4S_Fe-S-bd"/>
</dbReference>
<dbReference type="Gene3D" id="3.30.70.20">
    <property type="match status" value="1"/>
</dbReference>
<dbReference type="EMBL" id="JACKTY010000040">
    <property type="protein sequence ID" value="MCV7229163.1"/>
    <property type="molecule type" value="Genomic_DNA"/>
</dbReference>
<evidence type="ECO:0000256" key="3">
    <source>
        <dbReference type="ARBA" id="ARBA00022723"/>
    </source>
</evidence>
<comment type="function">
    <text evidence="8">Ferredoxins are iron-sulfur proteins that transfer electrons in a wide variety of metabolic reactions.</text>
</comment>
<keyword evidence="2 8" id="KW-0813">Transport</keyword>
<dbReference type="PANTHER" id="PTHR36923:SF3">
    <property type="entry name" value="FERREDOXIN"/>
    <property type="match status" value="1"/>
</dbReference>
<keyword evidence="6 8" id="KW-0411">Iron-sulfur</keyword>
<evidence type="ECO:0000256" key="7">
    <source>
        <dbReference type="ARBA" id="ARBA00023291"/>
    </source>
</evidence>
<protein>
    <recommendedName>
        <fullName evidence="8">Ferredoxin</fullName>
    </recommendedName>
</protein>
<dbReference type="InterPro" id="IPR001080">
    <property type="entry name" value="3Fe4S_ferredoxin"/>
</dbReference>
<keyword evidence="11" id="KW-1185">Reference proteome</keyword>
<keyword evidence="3 8" id="KW-0479">Metal-binding</keyword>
<name>A0ABT3CI62_9MYCO</name>
<evidence type="ECO:0000259" key="9">
    <source>
        <dbReference type="PROSITE" id="PS51379"/>
    </source>
</evidence>
<evidence type="ECO:0000256" key="8">
    <source>
        <dbReference type="RuleBase" id="RU368020"/>
    </source>
</evidence>
<dbReference type="SUPFAM" id="SSF54862">
    <property type="entry name" value="4Fe-4S ferredoxins"/>
    <property type="match status" value="1"/>
</dbReference>
<evidence type="ECO:0000313" key="11">
    <source>
        <dbReference type="Proteomes" id="UP001526201"/>
    </source>
</evidence>
<feature type="domain" description="4Fe-4S ferredoxin-type" evidence="9">
    <location>
        <begin position="1"/>
        <end position="29"/>
    </location>
</feature>
<comment type="cofactor">
    <cofactor evidence="1">
        <name>[3Fe-4S] cluster</name>
        <dbReference type="ChEBI" id="CHEBI:21137"/>
    </cofactor>
</comment>
<dbReference type="InterPro" id="IPR051269">
    <property type="entry name" value="Fe-S_cluster_ET"/>
</dbReference>
<comment type="caution">
    <text evidence="10">The sequence shown here is derived from an EMBL/GenBank/DDBJ whole genome shotgun (WGS) entry which is preliminary data.</text>
</comment>
<dbReference type="PANTHER" id="PTHR36923">
    <property type="entry name" value="FERREDOXIN"/>
    <property type="match status" value="1"/>
</dbReference>
<proteinExistence type="predicted"/>
<keyword evidence="4 8" id="KW-0249">Electron transport</keyword>
<reference evidence="10 11" key="1">
    <citation type="journal article" date="2022" name="BMC Genomics">
        <title>Comparative genome analysis of mycobacteria focusing on tRNA and non-coding RNA.</title>
        <authorList>
            <person name="Behra P.R.K."/>
            <person name="Pettersson B.M.F."/>
            <person name="Ramesh M."/>
            <person name="Das S."/>
            <person name="Dasgupta S."/>
            <person name="Kirsebom L.A."/>
        </authorList>
    </citation>
    <scope>NUCLEOTIDE SEQUENCE [LARGE SCALE GENOMIC DNA]</scope>
    <source>
        <strain evidence="10 11">DSM 44078</strain>
    </source>
</reference>